<evidence type="ECO:0000313" key="1">
    <source>
        <dbReference type="EMBL" id="CAI9939164.1"/>
    </source>
</evidence>
<gene>
    <name evidence="1" type="ORF">HINF_LOCUS26809</name>
    <name evidence="2" type="ORF">HINF_LOCUS79270</name>
</gene>
<keyword evidence="3" id="KW-1185">Reference proteome</keyword>
<comment type="caution">
    <text evidence="1">The sequence shown here is derived from an EMBL/GenBank/DDBJ whole genome shotgun (WGS) entry which is preliminary data.</text>
</comment>
<accession>A0AA86PGZ8</accession>
<name>A0AA86PGZ8_9EUKA</name>
<reference evidence="2 3" key="2">
    <citation type="submission" date="2024-07" db="EMBL/GenBank/DDBJ databases">
        <authorList>
            <person name="Akdeniz Z."/>
        </authorList>
    </citation>
    <scope>NUCLEOTIDE SEQUENCE [LARGE SCALE GENOMIC DNA]</scope>
</reference>
<dbReference type="Proteomes" id="UP001642409">
    <property type="component" value="Unassembled WGS sequence"/>
</dbReference>
<dbReference type="AlphaFoldDB" id="A0AA86PGZ8"/>
<evidence type="ECO:0000313" key="2">
    <source>
        <dbReference type="EMBL" id="CAL6116981.1"/>
    </source>
</evidence>
<sequence length="125" mass="14587">MLCVTVQFIASWFPSGGHVDLTVFVIVCGYRINFQQIRRKCYYIYVVQNIKTAFVTNIRPQKCIFRTTTAHAHHEFVVGLCAEECPFQRNIFIFLEWMRQSGRKPSTYSHNDTTGNSYLTEYSTV</sequence>
<proteinExistence type="predicted"/>
<dbReference type="EMBL" id="CATOUU010000661">
    <property type="protein sequence ID" value="CAI9939164.1"/>
    <property type="molecule type" value="Genomic_DNA"/>
</dbReference>
<evidence type="ECO:0000313" key="3">
    <source>
        <dbReference type="Proteomes" id="UP001642409"/>
    </source>
</evidence>
<reference evidence="1" key="1">
    <citation type="submission" date="2023-06" db="EMBL/GenBank/DDBJ databases">
        <authorList>
            <person name="Kurt Z."/>
        </authorList>
    </citation>
    <scope>NUCLEOTIDE SEQUENCE</scope>
</reference>
<organism evidence="1">
    <name type="scientific">Hexamita inflata</name>
    <dbReference type="NCBI Taxonomy" id="28002"/>
    <lineage>
        <taxon>Eukaryota</taxon>
        <taxon>Metamonada</taxon>
        <taxon>Diplomonadida</taxon>
        <taxon>Hexamitidae</taxon>
        <taxon>Hexamitinae</taxon>
        <taxon>Hexamita</taxon>
    </lineage>
</organism>
<protein>
    <submittedName>
        <fullName evidence="2">Hypothetical_protein</fullName>
    </submittedName>
</protein>
<dbReference type="EMBL" id="CAXDID020001140">
    <property type="protein sequence ID" value="CAL6116981.1"/>
    <property type="molecule type" value="Genomic_DNA"/>
</dbReference>